<keyword evidence="1" id="KW-1133">Transmembrane helix</keyword>
<proteinExistence type="predicted"/>
<keyword evidence="1" id="KW-0472">Membrane</keyword>
<keyword evidence="1" id="KW-0812">Transmembrane</keyword>
<comment type="caution">
    <text evidence="3">The sequence shown here is derived from an EMBL/GenBank/DDBJ whole genome shotgun (WGS) entry which is preliminary data.</text>
</comment>
<feature type="transmembrane region" description="Helical" evidence="1">
    <location>
        <begin position="12"/>
        <end position="29"/>
    </location>
</feature>
<dbReference type="PANTHER" id="PTHR34675">
    <property type="entry name" value="PROTEIN TRIGALACTOSYLDIACYLGLYCEROL 2, CHLOROPLASTIC"/>
    <property type="match status" value="1"/>
</dbReference>
<accession>A0ABV0J665</accession>
<evidence type="ECO:0000313" key="4">
    <source>
        <dbReference type="Proteomes" id="UP001464891"/>
    </source>
</evidence>
<dbReference type="PANTHER" id="PTHR34675:SF1">
    <property type="entry name" value="PROTEIN TRIGALACTOSYLDIACYLGLYCEROL 2, CHLOROPLASTIC"/>
    <property type="match status" value="1"/>
</dbReference>
<reference evidence="3 4" key="1">
    <citation type="submission" date="2022-04" db="EMBL/GenBank/DDBJ databases">
        <title>Positive selection, recombination, and allopatry shape intraspecific diversity of widespread and dominant cyanobacteria.</title>
        <authorList>
            <person name="Wei J."/>
            <person name="Shu W."/>
            <person name="Hu C."/>
        </authorList>
    </citation>
    <scope>NUCLEOTIDE SEQUENCE [LARGE SCALE GENOMIC DNA]</scope>
    <source>
        <strain evidence="3 4">GB2-A4</strain>
    </source>
</reference>
<dbReference type="InterPro" id="IPR003399">
    <property type="entry name" value="Mce/MlaD"/>
</dbReference>
<dbReference type="EMBL" id="JAMPKM010000004">
    <property type="protein sequence ID" value="MEP0817258.1"/>
    <property type="molecule type" value="Genomic_DNA"/>
</dbReference>
<evidence type="ECO:0000259" key="2">
    <source>
        <dbReference type="Pfam" id="PF02470"/>
    </source>
</evidence>
<gene>
    <name evidence="3" type="ORF">NC998_09130</name>
</gene>
<keyword evidence="4" id="KW-1185">Reference proteome</keyword>
<dbReference type="Proteomes" id="UP001464891">
    <property type="component" value="Unassembled WGS sequence"/>
</dbReference>
<evidence type="ECO:0000313" key="3">
    <source>
        <dbReference type="EMBL" id="MEP0817258.1"/>
    </source>
</evidence>
<dbReference type="Pfam" id="PF02470">
    <property type="entry name" value="MlaD"/>
    <property type="match status" value="1"/>
</dbReference>
<feature type="domain" description="Mce/MlaD" evidence="2">
    <location>
        <begin position="37"/>
        <end position="113"/>
    </location>
</feature>
<evidence type="ECO:0000256" key="1">
    <source>
        <dbReference type="SAM" id="Phobius"/>
    </source>
</evidence>
<protein>
    <submittedName>
        <fullName evidence="3">MlaD family protein</fullName>
    </submittedName>
</protein>
<dbReference type="InterPro" id="IPR039342">
    <property type="entry name" value="TGD2-like"/>
</dbReference>
<dbReference type="RefSeq" id="WP_190438108.1">
    <property type="nucleotide sequence ID" value="NZ_JAMPKM010000004.1"/>
</dbReference>
<organism evidence="3 4">
    <name type="scientific">Trichocoleus desertorum GB2-A4</name>
    <dbReference type="NCBI Taxonomy" id="2933944"/>
    <lineage>
        <taxon>Bacteria</taxon>
        <taxon>Bacillati</taxon>
        <taxon>Cyanobacteriota</taxon>
        <taxon>Cyanophyceae</taxon>
        <taxon>Leptolyngbyales</taxon>
        <taxon>Trichocoleusaceae</taxon>
        <taxon>Trichocoleus</taxon>
    </lineage>
</organism>
<sequence length="437" mass="46188">MRTRTVREGSVGLLILLGLGLFGALILWLRGLSVGNRTYQVIVEFANVAGLQEGAPVRYRGVVIGKIESVRPGPNGVDVFLEISSSDLVIPSDVIVEANQSGLISETSIDLSPRKVLPQGAIAAKPLAANCDPAVIVCDGSRLKGQIGISVDELIRASIRFAALYSDPTFFRNVNAAAKNTAEAAVAVSQLSKEIATLSQSTQQNLNTVSSSAVVTADALSQAATQVGLTANQVSGLVTTNRNTLAETLGTIRQTSEQLQVAVQGFTPVLSRVEQSTLLNNLEALSANAAQASVNLRDVSQSLNNPTNTLVLQQTLDSARATFQNAQKITSDLDELTGDPTFRNNLRNLVNGLSGLVSSTEQLQQQAQLAQVLAPLSTKADAPSQRHPESMATVSNELEEDLRRLTQSPATAQETAKALDQVALPLVTTPQTKPKAP</sequence>
<name>A0ABV0J665_9CYAN</name>